<keyword evidence="1" id="KW-0413">Isomerase</keyword>
<sequence length="43" mass="4951">RAGDIRDSQADISKAEKLLDYDPQFDFQKGLEITVEYFKTLDA</sequence>
<reference evidence="1" key="1">
    <citation type="submission" date="2020-01" db="EMBL/GenBank/DDBJ databases">
        <authorList>
            <person name="Meier V. D."/>
            <person name="Meier V D."/>
        </authorList>
    </citation>
    <scope>NUCLEOTIDE SEQUENCE</scope>
    <source>
        <strain evidence="1">HLG_WM_MAG_10</strain>
    </source>
</reference>
<dbReference type="InterPro" id="IPR036291">
    <property type="entry name" value="NAD(P)-bd_dom_sf"/>
</dbReference>
<evidence type="ECO:0000313" key="1">
    <source>
        <dbReference type="EMBL" id="CAA6829085.1"/>
    </source>
</evidence>
<proteinExistence type="predicted"/>
<feature type="non-terminal residue" evidence="1">
    <location>
        <position position="1"/>
    </location>
</feature>
<dbReference type="EMBL" id="CACVAQ010000462">
    <property type="protein sequence ID" value="CAA6829085.1"/>
    <property type="molecule type" value="Genomic_DNA"/>
</dbReference>
<protein>
    <submittedName>
        <fullName evidence="1">UDP-glucose 4-epimerase (EC)</fullName>
        <ecNumber evidence="1">5.1.3.2</ecNumber>
    </submittedName>
</protein>
<dbReference type="GO" id="GO:0003978">
    <property type="term" value="F:UDP-glucose 4-epimerase activity"/>
    <property type="evidence" value="ECO:0007669"/>
    <property type="project" value="UniProtKB-EC"/>
</dbReference>
<dbReference type="EC" id="5.1.3.2" evidence="1"/>
<organism evidence="1">
    <name type="scientific">uncultured Aureispira sp</name>
    <dbReference type="NCBI Taxonomy" id="1331704"/>
    <lineage>
        <taxon>Bacteria</taxon>
        <taxon>Pseudomonadati</taxon>
        <taxon>Bacteroidota</taxon>
        <taxon>Saprospiria</taxon>
        <taxon>Saprospirales</taxon>
        <taxon>Saprospiraceae</taxon>
        <taxon>Aureispira</taxon>
        <taxon>environmental samples</taxon>
    </lineage>
</organism>
<gene>
    <name evidence="1" type="ORF">HELGO_WM23645</name>
</gene>
<dbReference type="Gene3D" id="3.90.25.10">
    <property type="entry name" value="UDP-galactose 4-epimerase, domain 1"/>
    <property type="match status" value="1"/>
</dbReference>
<name>A0A6S6U3M0_9BACT</name>
<dbReference type="SUPFAM" id="SSF51735">
    <property type="entry name" value="NAD(P)-binding Rossmann-fold domains"/>
    <property type="match status" value="1"/>
</dbReference>
<accession>A0A6S6U3M0</accession>
<dbReference type="AlphaFoldDB" id="A0A6S6U3M0"/>